<evidence type="ECO:0000256" key="1">
    <source>
        <dbReference type="ARBA" id="ARBA00023002"/>
    </source>
</evidence>
<reference evidence="3 4" key="1">
    <citation type="submission" date="2018-09" db="EMBL/GenBank/DDBJ databases">
        <title>Hymenobacter medium sp. nov., isolated from R2A medium.</title>
        <authorList>
            <person name="Yingchao G."/>
        </authorList>
    </citation>
    <scope>NUCLEOTIDE SEQUENCE [LARGE SCALE GENOMIC DNA]</scope>
    <source>
        <strain evidence="4">sh-6</strain>
    </source>
</reference>
<dbReference type="CDD" id="cd19081">
    <property type="entry name" value="AKR_AKR9C1"/>
    <property type="match status" value="1"/>
</dbReference>
<dbReference type="Proteomes" id="UP000262802">
    <property type="component" value="Chromosome"/>
</dbReference>
<dbReference type="PRINTS" id="PR00069">
    <property type="entry name" value="ALDKETRDTASE"/>
</dbReference>
<dbReference type="GO" id="GO:0005829">
    <property type="term" value="C:cytosol"/>
    <property type="evidence" value="ECO:0007669"/>
    <property type="project" value="UniProtKB-ARBA"/>
</dbReference>
<gene>
    <name evidence="3" type="ORF">D3Y59_00745</name>
</gene>
<dbReference type="InterPro" id="IPR036812">
    <property type="entry name" value="NAD(P)_OxRdtase_dom_sf"/>
</dbReference>
<dbReference type="FunFam" id="3.20.20.100:FF:000004">
    <property type="entry name" value="Oxidoreductase, aldo/keto reductase"/>
    <property type="match status" value="1"/>
</dbReference>
<organism evidence="3 4">
    <name type="scientific">Hymenobacter oligotrophus</name>
    <dbReference type="NCBI Taxonomy" id="2319843"/>
    <lineage>
        <taxon>Bacteria</taxon>
        <taxon>Pseudomonadati</taxon>
        <taxon>Bacteroidota</taxon>
        <taxon>Cytophagia</taxon>
        <taxon>Cytophagales</taxon>
        <taxon>Hymenobacteraceae</taxon>
        <taxon>Hymenobacter</taxon>
    </lineage>
</organism>
<evidence type="ECO:0000313" key="4">
    <source>
        <dbReference type="Proteomes" id="UP000262802"/>
    </source>
</evidence>
<dbReference type="PANTHER" id="PTHR43364:SF6">
    <property type="entry name" value="OXIDOREDUCTASE-RELATED"/>
    <property type="match status" value="1"/>
</dbReference>
<dbReference type="InterPro" id="IPR023210">
    <property type="entry name" value="NADP_OxRdtase_dom"/>
</dbReference>
<keyword evidence="1" id="KW-0560">Oxidoreductase</keyword>
<dbReference type="InterPro" id="IPR020471">
    <property type="entry name" value="AKR"/>
</dbReference>
<keyword evidence="4" id="KW-1185">Reference proteome</keyword>
<dbReference type="KEGG" id="hyh:D3Y59_00745"/>
<sequence length="316" mass="34038">MQQRSLGRSGLSIAPLVLGANVFGWTADEATSFRVLDAFVAGGGNAIDTAHGYSVWVPGHHGGESETIIGKWLKQRGRRHDVVIATKVGWEVAPDQKGLSKSYILRTVEGSLKRLQTDYIDLYQSHKDDPTVPVTEPLEAYAQLIQEGKVRAIGASNFSAERLTEALHASAQHGLPRYESLQPLYNLYDRADFEEHLLPVCQQHGLGVIPYYGLAAGFLTGKYRSAADLQKSARGGGVGAKYLNERGLRIVSALDEVAARLGATPAQVALAWIMAQPGLTAPIASATSPEQVQDLLQAMHLALSGPDLRHLNQASA</sequence>
<dbReference type="SUPFAM" id="SSF51430">
    <property type="entry name" value="NAD(P)-linked oxidoreductase"/>
    <property type="match status" value="1"/>
</dbReference>
<dbReference type="AlphaFoldDB" id="A0A3B7RN62"/>
<name>A0A3B7RN62_9BACT</name>
<dbReference type="OrthoDB" id="9773828at2"/>
<protein>
    <submittedName>
        <fullName evidence="3">Aldo/keto reductase</fullName>
    </submittedName>
</protein>
<dbReference type="InterPro" id="IPR050523">
    <property type="entry name" value="AKR_Detox_Biosynth"/>
</dbReference>
<accession>A0A3B7RN62</accession>
<dbReference type="Pfam" id="PF00248">
    <property type="entry name" value="Aldo_ket_red"/>
    <property type="match status" value="1"/>
</dbReference>
<evidence type="ECO:0000259" key="2">
    <source>
        <dbReference type="Pfam" id="PF00248"/>
    </source>
</evidence>
<feature type="domain" description="NADP-dependent oxidoreductase" evidence="2">
    <location>
        <begin position="15"/>
        <end position="313"/>
    </location>
</feature>
<dbReference type="GO" id="GO:0016491">
    <property type="term" value="F:oxidoreductase activity"/>
    <property type="evidence" value="ECO:0007669"/>
    <property type="project" value="UniProtKB-KW"/>
</dbReference>
<dbReference type="EMBL" id="CP032317">
    <property type="protein sequence ID" value="AYA35707.1"/>
    <property type="molecule type" value="Genomic_DNA"/>
</dbReference>
<dbReference type="RefSeq" id="WP_119443298.1">
    <property type="nucleotide sequence ID" value="NZ_CP032317.1"/>
</dbReference>
<evidence type="ECO:0000313" key="3">
    <source>
        <dbReference type="EMBL" id="AYA35707.1"/>
    </source>
</evidence>
<dbReference type="Gene3D" id="3.20.20.100">
    <property type="entry name" value="NADP-dependent oxidoreductase domain"/>
    <property type="match status" value="1"/>
</dbReference>
<proteinExistence type="predicted"/>
<dbReference type="PANTHER" id="PTHR43364">
    <property type="entry name" value="NADH-SPECIFIC METHYLGLYOXAL REDUCTASE-RELATED"/>
    <property type="match status" value="1"/>
</dbReference>